<comment type="caution">
    <text evidence="2">The sequence shown here is derived from an EMBL/GenBank/DDBJ whole genome shotgun (WGS) entry which is preliminary data.</text>
</comment>
<dbReference type="Pfam" id="PF00533">
    <property type="entry name" value="BRCT"/>
    <property type="match status" value="1"/>
</dbReference>
<dbReference type="SMART" id="SM00292">
    <property type="entry name" value="BRCT"/>
    <property type="match status" value="2"/>
</dbReference>
<dbReference type="ExpressionAtlas" id="A0A178V8N9">
    <property type="expression patterns" value="baseline and differential"/>
</dbReference>
<dbReference type="PANTHER" id="PTHR47576">
    <property type="entry name" value="BRCT DOMAIN DNA REPAIR PROTEIN-RELATED"/>
    <property type="match status" value="1"/>
</dbReference>
<dbReference type="PROSITE" id="PS50172">
    <property type="entry name" value="BRCT"/>
    <property type="match status" value="2"/>
</dbReference>
<organism evidence="2 3">
    <name type="scientific">Arabidopsis thaliana</name>
    <name type="common">Mouse-ear cress</name>
    <dbReference type="NCBI Taxonomy" id="3702"/>
    <lineage>
        <taxon>Eukaryota</taxon>
        <taxon>Viridiplantae</taxon>
        <taxon>Streptophyta</taxon>
        <taxon>Embryophyta</taxon>
        <taxon>Tracheophyta</taxon>
        <taxon>Spermatophyta</taxon>
        <taxon>Magnoliopsida</taxon>
        <taxon>eudicotyledons</taxon>
        <taxon>Gunneridae</taxon>
        <taxon>Pentapetalae</taxon>
        <taxon>rosids</taxon>
        <taxon>malvids</taxon>
        <taxon>Brassicales</taxon>
        <taxon>Brassicaceae</taxon>
        <taxon>Camelineae</taxon>
        <taxon>Arabidopsis</taxon>
    </lineage>
</organism>
<dbReference type="CDD" id="cd17731">
    <property type="entry name" value="BRCT_TopBP1_rpt2_like"/>
    <property type="match status" value="1"/>
</dbReference>
<sequence length="521" mass="58687">MEGVRRAEVIDTKRCSKLRVDFTPSLRGSRISEPFSPATTTTTTSRFQPPVRSDGPFSGLIICVTGLSKEARKQVKEATERLGGEYSSLLHSLCTHLFCVSFLTQEGVYNYDGRKFEHALKHGRRETLYIVTLGWFVDSVCRNVKLSESFYAVKNPGETKVNEDGLKSVYAVEKLHREGVQGIEFTGSKALALSGYSVFIDPDISEEVRRRVLQVAVEGGAKVINQWFIGCNASHVVCEAGSVLRYLGHSSNLVTPLWIQKTLEEKPTQNLVQMSADLARDLRTMLENLGKESRRECVLEDASMLTNRTRPLKERQKIVESAKETVTNRHAKMGKTLIQPLNLSSLLDSISWTISEPTSTASVIIDSFSNNDDIERKSLSAFFDAKSNDSFTHSMRLLTESERMELVYKNHFITLLLPIDWYGEMGPSSRSYFSETGFTCQQILQNIYAFYQENMSEEELKAAIHTNSRHSEKLRAAVSVMKGGKNVFKRIQFLGSEKGLEMLKRVSSFNCSNVYELIIKA</sequence>
<evidence type="ECO:0000259" key="1">
    <source>
        <dbReference type="PROSITE" id="PS50172"/>
    </source>
</evidence>
<dbReference type="InterPro" id="IPR001357">
    <property type="entry name" value="BRCT_dom"/>
</dbReference>
<gene>
    <name evidence="2" type="ordered locus">AXX17_At3g37440</name>
</gene>
<dbReference type="Gene3D" id="3.40.50.10190">
    <property type="entry name" value="BRCT domain"/>
    <property type="match status" value="1"/>
</dbReference>
<dbReference type="PANTHER" id="PTHR47576:SF2">
    <property type="entry name" value="BRCT DOMAIN DNA REPAIR PROTEIN-RELATED"/>
    <property type="match status" value="1"/>
</dbReference>
<name>A0A178V8N9_ARATH</name>
<evidence type="ECO:0000313" key="3">
    <source>
        <dbReference type="Proteomes" id="UP000078284"/>
    </source>
</evidence>
<dbReference type="InterPro" id="IPR059215">
    <property type="entry name" value="BRCT2_TopBP1-like"/>
</dbReference>
<feature type="domain" description="BRCT" evidence="1">
    <location>
        <begin position="188"/>
        <end position="266"/>
    </location>
</feature>
<dbReference type="SUPFAM" id="SSF52113">
    <property type="entry name" value="BRCT domain"/>
    <property type="match status" value="1"/>
</dbReference>
<dbReference type="AlphaFoldDB" id="A0A178V8N9"/>
<feature type="domain" description="BRCT" evidence="1">
    <location>
        <begin position="52"/>
        <end position="153"/>
    </location>
</feature>
<accession>A0A178V8N9</accession>
<reference evidence="3" key="1">
    <citation type="journal article" date="2016" name="Proc. Natl. Acad. Sci. U.S.A.">
        <title>Chromosome-level assembly of Arabidopsis thaliana Ler reveals the extent of translocation and inversion polymorphisms.</title>
        <authorList>
            <person name="Zapata L."/>
            <person name="Ding J."/>
            <person name="Willing E.M."/>
            <person name="Hartwig B."/>
            <person name="Bezdan D."/>
            <person name="Jiao W.B."/>
            <person name="Patel V."/>
            <person name="Velikkakam James G."/>
            <person name="Koornneef M."/>
            <person name="Ossowski S."/>
            <person name="Schneeberger K."/>
        </authorList>
    </citation>
    <scope>NUCLEOTIDE SEQUENCE [LARGE SCALE GENOMIC DNA]</scope>
    <source>
        <strain evidence="3">cv. Landsberg erecta</strain>
    </source>
</reference>
<dbReference type="Proteomes" id="UP000078284">
    <property type="component" value="Chromosome 3"/>
</dbReference>
<protein>
    <recommendedName>
        <fullName evidence="1">BRCT domain-containing protein</fullName>
    </recommendedName>
</protein>
<evidence type="ECO:0000313" key="2">
    <source>
        <dbReference type="EMBL" id="OAP02266.1"/>
    </source>
</evidence>
<dbReference type="InterPro" id="IPR036420">
    <property type="entry name" value="BRCT_dom_sf"/>
</dbReference>
<proteinExistence type="predicted"/>
<dbReference type="EMBL" id="LUHQ01000003">
    <property type="protein sequence ID" value="OAP02266.1"/>
    <property type="molecule type" value="Genomic_DNA"/>
</dbReference>